<dbReference type="OrthoDB" id="7056088at2"/>
<gene>
    <name evidence="1" type="ORF">EJP82_19470</name>
</gene>
<dbReference type="EMBL" id="RZNY01000018">
    <property type="protein sequence ID" value="RUT43722.1"/>
    <property type="molecule type" value="Genomic_DNA"/>
</dbReference>
<name>A0A3S1BNK6_9BACL</name>
<sequence>MHQNYEKWNRAFFEHFFGEHNSHKVVYLYINESLIIMIGGKLGVSEEDAIRDFCLSVQSYTKEVNELFEIASKRGQRWFNQKAEGIPPFIAVMALTVLAAVNMRADSENGIGGGNYYVRLRELLSLEGNGNGNGMPRGFDNFQILWDILRDWQELKNGEYGFINIFEFGTKYTAYARSQCLIRETEREQLFDFFYWAGYKPGIQIDINYLINHLEAYLSSRFNRLSRMFNTNDLALKKEIAETILHEFKRWTGGTREKQAEFGYNSREVNRIKEFKLFLVLEAEGIIPKAKISFNYLADNESFINNIDDDDDDFGIEGFSYANNLFRKYIEEELLNEPISFESNDKCFRLFHEATNYFIFRKGQDLGFKGWVSRRELLAGQEHLLLFHEEMNEVIEQWIEDQNIQAKSRNYKELPLGWKSLIILISEGSKILPLDSNMIVNVENTSIHLSGGLKIGNQEWLLDAPPTLSISSPPKTIVKINDVESFCIIDGADNVELSLLHLMYSNTYVIKANNTSRTIILRNDNVHRINQENFTPVTAQATEGKLKIAGTYIYNNLDEFDNCFEIKNGVAFLTVEGRCYKKPVPQFIKGVPFDLERGFRTLGIEFGKEALPIRKIDLFIEYLSLSGEGNWNNFLRGLSWCFGEEQLRLRAYKVRQRLSQTGFVEFTRKGDTNNYYWRVIPTSAGIIPGVDPLVSIAGARTRRMFETWKNNNSDRFDMLWSIPASDLEPIAVYLYSKSWDDLEEALQSLKIPYNLGDDYFAYHLAKCLPSITSQIDNDKEIIVSNYGNWDVKGWDTVLSKWERNGSSRLKQYTSRFGDNICVLQLPSGNKKKIERDIGKLYLASMEKRKLFSYRNHELRIKKEYTLPELYERALASCIGKCPERVGSYRIYKNVPLEVAWTLVHKLGFELEFLR</sequence>
<dbReference type="Proteomes" id="UP000279446">
    <property type="component" value="Unassembled WGS sequence"/>
</dbReference>
<accession>A0A3S1BNK6</accession>
<dbReference type="RefSeq" id="WP_127193737.1">
    <property type="nucleotide sequence ID" value="NZ_RZNY01000018.1"/>
</dbReference>
<evidence type="ECO:0000313" key="1">
    <source>
        <dbReference type="EMBL" id="RUT43722.1"/>
    </source>
</evidence>
<proteinExistence type="predicted"/>
<dbReference type="AlphaFoldDB" id="A0A3S1BNK6"/>
<organism evidence="1 2">
    <name type="scientific">Paenibacillus anaericanus</name>
    <dbReference type="NCBI Taxonomy" id="170367"/>
    <lineage>
        <taxon>Bacteria</taxon>
        <taxon>Bacillati</taxon>
        <taxon>Bacillota</taxon>
        <taxon>Bacilli</taxon>
        <taxon>Bacillales</taxon>
        <taxon>Paenibacillaceae</taxon>
        <taxon>Paenibacillus</taxon>
    </lineage>
</organism>
<protein>
    <submittedName>
        <fullName evidence="1">Uncharacterized protein</fullName>
    </submittedName>
</protein>
<keyword evidence="2" id="KW-1185">Reference proteome</keyword>
<reference evidence="1 2" key="1">
    <citation type="submission" date="2018-12" db="EMBL/GenBank/DDBJ databases">
        <authorList>
            <person name="Sun L."/>
            <person name="Chen Z."/>
        </authorList>
    </citation>
    <scope>NUCLEOTIDE SEQUENCE [LARGE SCALE GENOMIC DNA]</scope>
    <source>
        <strain evidence="1 2">DSM 15890</strain>
    </source>
</reference>
<evidence type="ECO:0000313" key="2">
    <source>
        <dbReference type="Proteomes" id="UP000279446"/>
    </source>
</evidence>
<comment type="caution">
    <text evidence="1">The sequence shown here is derived from an EMBL/GenBank/DDBJ whole genome shotgun (WGS) entry which is preliminary data.</text>
</comment>